<keyword evidence="2" id="KW-1185">Reference proteome</keyword>
<dbReference type="HOGENOM" id="CLU_3118516_0_0_7"/>
<dbReference type="EMBL" id="FQ670179">
    <property type="protein sequence ID" value="CBY82769.1"/>
    <property type="molecule type" value="Genomic_DNA"/>
</dbReference>
<proteinExistence type="predicted"/>
<evidence type="ECO:0000313" key="2">
    <source>
        <dbReference type="Proteomes" id="UP000007934"/>
    </source>
</evidence>
<evidence type="ECO:0000313" key="1">
    <source>
        <dbReference type="EMBL" id="CBY82769.1"/>
    </source>
</evidence>
<reference evidence="1 2" key="1">
    <citation type="journal article" date="2011" name="Genome Biol. Evol.">
        <title>Comparative whole genome sequence analysis of the carcinogenic bacterial model pathogen Helicobacter felis.</title>
        <authorList>
            <person name="Arnold I.C."/>
            <person name="Zigova Z."/>
            <person name="Holden M."/>
            <person name="Lawley T.D."/>
            <person name="Rad R."/>
            <person name="Dougan G."/>
            <person name="Falkow S."/>
            <person name="Bentley S.D."/>
            <person name="Muller A."/>
        </authorList>
    </citation>
    <scope>NUCLEOTIDE SEQUENCE [LARGE SCALE GENOMIC DNA]</scope>
    <source>
        <strain evidence="2">ATCC 49179 / CCUG 28539 / NCTC 12436 / CS1</strain>
    </source>
</reference>
<organism evidence="1 2">
    <name type="scientific">Helicobacter felis (strain ATCC 49179 / CCUG 28539 / NCTC 12436 / CS1)</name>
    <dbReference type="NCBI Taxonomy" id="936155"/>
    <lineage>
        <taxon>Bacteria</taxon>
        <taxon>Pseudomonadati</taxon>
        <taxon>Campylobacterota</taxon>
        <taxon>Epsilonproteobacteria</taxon>
        <taxon>Campylobacterales</taxon>
        <taxon>Helicobacteraceae</taxon>
        <taxon>Helicobacter</taxon>
    </lineage>
</organism>
<dbReference type="AlphaFoldDB" id="E7AAU8"/>
<dbReference type="Proteomes" id="UP000007934">
    <property type="component" value="Chromosome"/>
</dbReference>
<dbReference type="KEGG" id="hfe:HFELIS_06850"/>
<sequence>MKTTKKPCVPQDEKKADYYEELCHKNANFPAKIYNHSPMNTTGALIFVAG</sequence>
<dbReference type="STRING" id="936155.HFELIS_06850"/>
<protein>
    <submittedName>
        <fullName evidence="1">Uncharacterized protein</fullName>
    </submittedName>
</protein>
<gene>
    <name evidence="1" type="ordered locus">Hfelis_06850</name>
</gene>
<name>E7AAU8_HELFC</name>
<accession>E7AAU8</accession>